<dbReference type="KEGG" id="vg:16489480"/>
<dbReference type="RefSeq" id="YP_008378294.1">
    <property type="nucleotide sequence ID" value="NC_021923.1"/>
</dbReference>
<evidence type="ECO:0000313" key="1">
    <source>
        <dbReference type="EMBL" id="AGR56830.1"/>
    </source>
</evidence>
<reference evidence="1 2" key="1">
    <citation type="journal article" date="2013" name="Virus Genes">
        <title>The genome of a baculovirus isolated from Hemileuca sp. encodes a serpin ortholog.</title>
        <authorList>
            <person name="Rohrmann G.F."/>
            <person name="Erlandson M.A."/>
            <person name="Theilmann D.A."/>
        </authorList>
    </citation>
    <scope>NUCLEOTIDE SEQUENCE [LARGE SCALE GENOMIC DNA]</scope>
</reference>
<keyword evidence="2" id="KW-1185">Reference proteome</keyword>
<dbReference type="GO" id="GO:0006355">
    <property type="term" value="P:regulation of DNA-templated transcription"/>
    <property type="evidence" value="ECO:0007669"/>
    <property type="project" value="InterPro"/>
</dbReference>
<dbReference type="EMBL" id="KF158713">
    <property type="protein sequence ID" value="AGR56830.1"/>
    <property type="molecule type" value="Genomic_DNA"/>
</dbReference>
<name>S5N388_9ABAC</name>
<dbReference type="Pfam" id="PF05098">
    <property type="entry name" value="LEF-4"/>
    <property type="match status" value="1"/>
</dbReference>
<dbReference type="InterPro" id="IPR007790">
    <property type="entry name" value="LEF-4"/>
</dbReference>
<dbReference type="OrthoDB" id="6452at10239"/>
<proteinExistence type="predicted"/>
<gene>
    <name evidence="1" type="ORF">Hesp078</name>
</gene>
<dbReference type="Proteomes" id="UP000203768">
    <property type="component" value="Segment"/>
</dbReference>
<protein>
    <submittedName>
        <fullName evidence="1">Lef4</fullName>
    </submittedName>
</protein>
<accession>S5N388</accession>
<organism evidence="1 2">
    <name type="scientific">Hemileuca sp. nucleopolyhedrovirus</name>
    <dbReference type="NCBI Taxonomy" id="1367203"/>
    <lineage>
        <taxon>Viruses</taxon>
        <taxon>Viruses incertae sedis</taxon>
        <taxon>Naldaviricetes</taxon>
        <taxon>Lefavirales</taxon>
        <taxon>Baculoviridae</taxon>
        <taxon>Alphabaculovirus</taxon>
        <taxon>Alphabaculovirus heleucae</taxon>
        <taxon>Hemileuca species nucleopolyhedrovirus</taxon>
    </lineage>
</organism>
<sequence length="486" mass="56355">MSSFVVVEKEISYSVNFSQDLLYLILSSYISKKFTLTQKYIDFIDENNVRSRLANGHIQSTIKSPQTLNKMVHVHGNVLIPYVDRVSIERDVETVGEISEKLKKIIKCQVYTDERRPEIELKFEEIYLDKNVGDRFDSLMASKQVTLLNLLERRHETVSKNSHLGSDEILANIRLEYEYKSETPNVDVLDYMSELIREMDEIGHNHNISPLLPYTTIQNNIVYRKFEEERTLTDTDVDVNSTSDDQRIFGDDVLRWALKLDGIRGRGLFMRNYVVVFMDDMQLFSGEFPHLFAVNNVVAFQCELLGESELYITDLLHVFKYTYNNKTQYECSLDGYDIDPLAAVDCINYMGRMCAGGGLELKLGGDGNDRSFGRGVASRRRTINVKFQKFMNPPLRTDGYSSMATDGFVVLDINKKYVKYKRIRTVELEYNDKEKVFYTLNGPLTDYRIVSSLELEHNKIYEVAVTRYDELSVIKIRNDRLIPQLI</sequence>
<dbReference type="GeneID" id="16489480"/>
<evidence type="ECO:0000313" key="2">
    <source>
        <dbReference type="Proteomes" id="UP000203768"/>
    </source>
</evidence>